<protein>
    <submittedName>
        <fullName evidence="12">Membrane protein insertase YidC 1</fullName>
    </submittedName>
</protein>
<evidence type="ECO:0000256" key="10">
    <source>
        <dbReference type="SAM" id="Phobius"/>
    </source>
</evidence>
<keyword evidence="5" id="KW-0653">Protein transport</keyword>
<name>A0A917G7N6_9BACI</name>
<reference evidence="12" key="1">
    <citation type="journal article" date="2014" name="Int. J. Syst. Evol. Microbiol.">
        <title>Complete genome sequence of Corynebacterium casei LMG S-19264T (=DSM 44701T), isolated from a smear-ripened cheese.</title>
        <authorList>
            <consortium name="US DOE Joint Genome Institute (JGI-PGF)"/>
            <person name="Walter F."/>
            <person name="Albersmeier A."/>
            <person name="Kalinowski J."/>
            <person name="Ruckert C."/>
        </authorList>
    </citation>
    <scope>NUCLEOTIDE SEQUENCE</scope>
    <source>
        <strain evidence="12">CGMCC 1.15760</strain>
    </source>
</reference>
<evidence type="ECO:0000256" key="2">
    <source>
        <dbReference type="ARBA" id="ARBA00022448"/>
    </source>
</evidence>
<dbReference type="PANTHER" id="PTHR12428">
    <property type="entry name" value="OXA1"/>
    <property type="match status" value="1"/>
</dbReference>
<feature type="domain" description="Membrane insertase YidC/Oxa/ALB C-terminal" evidence="11">
    <location>
        <begin position="52"/>
        <end position="241"/>
    </location>
</feature>
<evidence type="ECO:0000256" key="5">
    <source>
        <dbReference type="ARBA" id="ARBA00022927"/>
    </source>
</evidence>
<dbReference type="Proteomes" id="UP000616608">
    <property type="component" value="Unassembled WGS sequence"/>
</dbReference>
<evidence type="ECO:0000313" key="13">
    <source>
        <dbReference type="Proteomes" id="UP000616608"/>
    </source>
</evidence>
<proteinExistence type="inferred from homology"/>
<feature type="transmembrane region" description="Helical" evidence="10">
    <location>
        <begin position="127"/>
        <end position="150"/>
    </location>
</feature>
<dbReference type="GO" id="GO:0051205">
    <property type="term" value="P:protein insertion into membrane"/>
    <property type="evidence" value="ECO:0007669"/>
    <property type="project" value="TreeGrafter"/>
</dbReference>
<feature type="transmembrane region" description="Helical" evidence="10">
    <location>
        <begin position="12"/>
        <end position="32"/>
    </location>
</feature>
<keyword evidence="13" id="KW-1185">Reference proteome</keyword>
<evidence type="ECO:0000256" key="7">
    <source>
        <dbReference type="ARBA" id="ARBA00023136"/>
    </source>
</evidence>
<evidence type="ECO:0000256" key="9">
    <source>
        <dbReference type="RuleBase" id="RU003945"/>
    </source>
</evidence>
<dbReference type="PANTHER" id="PTHR12428:SF65">
    <property type="entry name" value="CYTOCHROME C OXIDASE ASSEMBLY PROTEIN COX18, MITOCHONDRIAL"/>
    <property type="match status" value="1"/>
</dbReference>
<evidence type="ECO:0000259" key="11">
    <source>
        <dbReference type="Pfam" id="PF02096"/>
    </source>
</evidence>
<dbReference type="GO" id="GO:0032977">
    <property type="term" value="F:membrane insertase activity"/>
    <property type="evidence" value="ECO:0007669"/>
    <property type="project" value="InterPro"/>
</dbReference>
<dbReference type="PRINTS" id="PR00701">
    <property type="entry name" value="60KDINNERMP"/>
</dbReference>
<evidence type="ECO:0000256" key="6">
    <source>
        <dbReference type="ARBA" id="ARBA00022989"/>
    </source>
</evidence>
<dbReference type="InterPro" id="IPR001708">
    <property type="entry name" value="YidC/ALB3/OXA1/COX18"/>
</dbReference>
<keyword evidence="3" id="KW-1003">Cell membrane</keyword>
<dbReference type="NCBIfam" id="TIGR03592">
    <property type="entry name" value="yidC_oxa1_cterm"/>
    <property type="match status" value="1"/>
</dbReference>
<comment type="subcellular location">
    <subcellularLocation>
        <location evidence="1">Cell membrane</location>
        <topology evidence="1">Multi-pass membrane protein</topology>
    </subcellularLocation>
    <subcellularLocation>
        <location evidence="9">Membrane</location>
        <topology evidence="9">Multi-pass membrane protein</topology>
    </subcellularLocation>
</comment>
<accession>A0A917G7N6</accession>
<keyword evidence="6 10" id="KW-1133">Transmembrane helix</keyword>
<dbReference type="CDD" id="cd20070">
    <property type="entry name" value="5TM_YidC_Alb3"/>
    <property type="match status" value="1"/>
</dbReference>
<gene>
    <name evidence="12" type="primary">yidC1</name>
    <name evidence="12" type="ORF">GCM10007425_22500</name>
</gene>
<organism evidence="12 13">
    <name type="scientific">Lysinibacillus alkalisoli</name>
    <dbReference type="NCBI Taxonomy" id="1911548"/>
    <lineage>
        <taxon>Bacteria</taxon>
        <taxon>Bacillati</taxon>
        <taxon>Bacillota</taxon>
        <taxon>Bacilli</taxon>
        <taxon>Bacillales</taxon>
        <taxon>Bacillaceae</taxon>
        <taxon>Lysinibacillus</taxon>
    </lineage>
</organism>
<evidence type="ECO:0000313" key="12">
    <source>
        <dbReference type="EMBL" id="GGG27456.1"/>
    </source>
</evidence>
<keyword evidence="8" id="KW-0143">Chaperone</keyword>
<evidence type="ECO:0000256" key="1">
    <source>
        <dbReference type="ARBA" id="ARBA00004651"/>
    </source>
</evidence>
<keyword evidence="7 10" id="KW-0472">Membrane</keyword>
<keyword evidence="2" id="KW-0813">Transport</keyword>
<dbReference type="Pfam" id="PF02096">
    <property type="entry name" value="60KD_IMP"/>
    <property type="match status" value="1"/>
</dbReference>
<feature type="transmembrane region" description="Helical" evidence="10">
    <location>
        <begin position="52"/>
        <end position="72"/>
    </location>
</feature>
<dbReference type="InterPro" id="IPR047196">
    <property type="entry name" value="YidC_ALB_C"/>
</dbReference>
<feature type="transmembrane region" description="Helical" evidence="10">
    <location>
        <begin position="223"/>
        <end position="239"/>
    </location>
</feature>
<reference evidence="12" key="2">
    <citation type="submission" date="2020-09" db="EMBL/GenBank/DDBJ databases">
        <authorList>
            <person name="Sun Q."/>
            <person name="Zhou Y."/>
        </authorList>
    </citation>
    <scope>NUCLEOTIDE SEQUENCE</scope>
    <source>
        <strain evidence="12">CGMCC 1.15760</strain>
    </source>
</reference>
<sequence length="243" mass="27440">MNQLFTYKQTILLFLLINIGLLLSGCVSFTTYVVNPFSQVIDSIATIFDGNYGLAIIAITLAVRLILLPLIIKQTRASKVTQEKMKQLKPEIDAITAKYKTDQRPEAQLEMQKEMSAIYAKHGTNPFAMLSGCVPLLLQMPIYIGLYYAIRESSAIATHSFLWFELGQTDIILAIITIILYVLQAKISTLHLDNSQQQMKFILYVTPIMMCFVVFIMPSALVLYWAVGVLFLIAQTIFLKRLS</sequence>
<dbReference type="EMBL" id="BMJT01000007">
    <property type="protein sequence ID" value="GGG27456.1"/>
    <property type="molecule type" value="Genomic_DNA"/>
</dbReference>
<comment type="caution">
    <text evidence="12">The sequence shown here is derived from an EMBL/GenBank/DDBJ whole genome shotgun (WGS) entry which is preliminary data.</text>
</comment>
<dbReference type="GO" id="GO:0005886">
    <property type="term" value="C:plasma membrane"/>
    <property type="evidence" value="ECO:0007669"/>
    <property type="project" value="UniProtKB-SubCell"/>
</dbReference>
<dbReference type="GO" id="GO:0015031">
    <property type="term" value="P:protein transport"/>
    <property type="evidence" value="ECO:0007669"/>
    <property type="project" value="UniProtKB-KW"/>
</dbReference>
<evidence type="ECO:0000256" key="8">
    <source>
        <dbReference type="ARBA" id="ARBA00023186"/>
    </source>
</evidence>
<dbReference type="RefSeq" id="WP_188615156.1">
    <property type="nucleotide sequence ID" value="NZ_BMJT01000007.1"/>
</dbReference>
<dbReference type="InterPro" id="IPR028055">
    <property type="entry name" value="YidC/Oxa/ALB_C"/>
</dbReference>
<comment type="similarity">
    <text evidence="9">Belongs to the OXA1/ALB3/YidC family.</text>
</comment>
<evidence type="ECO:0000256" key="4">
    <source>
        <dbReference type="ARBA" id="ARBA00022692"/>
    </source>
</evidence>
<keyword evidence="4 9" id="KW-0812">Transmembrane</keyword>
<dbReference type="AlphaFoldDB" id="A0A917G7N6"/>
<evidence type="ECO:0000256" key="3">
    <source>
        <dbReference type="ARBA" id="ARBA00022475"/>
    </source>
</evidence>
<feature type="transmembrane region" description="Helical" evidence="10">
    <location>
        <begin position="162"/>
        <end position="181"/>
    </location>
</feature>